<accession>E2ZBJ2</accession>
<comment type="subcellular location">
    <subcellularLocation>
        <location evidence="1">Cell membrane</location>
        <topology evidence="1">Multi-pass membrane protein</topology>
    </subcellularLocation>
</comment>
<evidence type="ECO:0000256" key="6">
    <source>
        <dbReference type="ARBA" id="ARBA00023136"/>
    </source>
</evidence>
<dbReference type="HOGENOM" id="CLU_018534_2_0_9"/>
<feature type="transmembrane region" description="Helical" evidence="7">
    <location>
        <begin position="118"/>
        <end position="135"/>
    </location>
</feature>
<keyword evidence="2" id="KW-1003">Cell membrane</keyword>
<evidence type="ECO:0000256" key="4">
    <source>
        <dbReference type="ARBA" id="ARBA00022692"/>
    </source>
</evidence>
<evidence type="ECO:0000313" key="9">
    <source>
        <dbReference type="EMBL" id="EFQ04220.1"/>
    </source>
</evidence>
<keyword evidence="9" id="KW-0378">Hydrolase</keyword>
<feature type="transmembrane region" description="Helical" evidence="7">
    <location>
        <begin position="21"/>
        <end position="42"/>
    </location>
</feature>
<dbReference type="InterPro" id="IPR058130">
    <property type="entry name" value="PEA_transf_C"/>
</dbReference>
<keyword evidence="6 7" id="KW-0472">Membrane</keyword>
<dbReference type="RefSeq" id="WP_006941839.1">
    <property type="nucleotide sequence ID" value="NZ_GL538208.1"/>
</dbReference>
<dbReference type="InterPro" id="IPR017850">
    <property type="entry name" value="Alkaline_phosphatase_core_sf"/>
</dbReference>
<feature type="transmembrane region" description="Helical" evidence="7">
    <location>
        <begin position="86"/>
        <end position="106"/>
    </location>
</feature>
<evidence type="ECO:0000256" key="2">
    <source>
        <dbReference type="ARBA" id="ARBA00022475"/>
    </source>
</evidence>
<dbReference type="SUPFAM" id="SSF53649">
    <property type="entry name" value="Alkaline phosphatase-like"/>
    <property type="match status" value="1"/>
</dbReference>
<dbReference type="OrthoDB" id="9786870at2"/>
<feature type="transmembrane region" description="Helical" evidence="7">
    <location>
        <begin position="234"/>
        <end position="251"/>
    </location>
</feature>
<keyword evidence="5 7" id="KW-1133">Transmembrane helix</keyword>
<dbReference type="InterPro" id="IPR040423">
    <property type="entry name" value="PEA_transferase"/>
</dbReference>
<dbReference type="PANTHER" id="PTHR30443:SF2">
    <property type="entry name" value="PHOSPHOETHANOLAMINE TRANSFERASE EPTC"/>
    <property type="match status" value="1"/>
</dbReference>
<evidence type="ECO:0000256" key="1">
    <source>
        <dbReference type="ARBA" id="ARBA00004651"/>
    </source>
</evidence>
<sequence length="612" mass="69306">MHQSSDSEYIQEPHKIYTKKRILSLIGVFIILYALCIQWQFIVSLGLGQDNIDAMLRGLIPAVGAVVVALALYVQNLSFRTLAAPALVGLSWIITGPYLAYITLINGNTVYLNNIYDIYNGLFLFAVLFLLSMTAKQFLPRVISALVMTGLLLLVVAVNVMQWAYYSLYQSCITTSGSLIIFQTGPAETLEYLHSLGAGMIIGTMFLLFLIIAFFFGTHYTAPSLPKTTVYKKILPLLSLLVIVPSVWILYDELLPNSFPVRTFLDTHDYLERAKLYAENHDDKYAALQAVQLNPRLGPNTVIVVIGESETRTLMNAYNPSAPDNTPWLSAVKEDPHFTLFTNVYSCVWYTVPVLEHALTESNFYNTKQFNESISIIDMAKKAGYKTYWFSNQGSVGVADTPISLIAKTADVSEWVDQDLKESTLDGALLQFLTKVNPNEKNFVVLHIMGSHIEYRNRYPAEFQKFDDGKINQEADYDNTILYTDWFLSQVFDYARDNLHLDAMLYFSDHGSDPSIARQPDGASFKVLRIPMFTWLSDDYMQRNPEITATLKSHAQSYFTNDLVYELVCGILNMQSPAYDDSISLASPKWHWEKKDLVTRFGKTPLTEDTEY</sequence>
<evidence type="ECO:0000256" key="7">
    <source>
        <dbReference type="SAM" id="Phobius"/>
    </source>
</evidence>
<feature type="domain" description="Sulfatase N-terminal" evidence="8">
    <location>
        <begin position="301"/>
        <end position="554"/>
    </location>
</feature>
<dbReference type="AlphaFoldDB" id="E2ZBJ2"/>
<keyword evidence="10" id="KW-1185">Reference proteome</keyword>
<gene>
    <name evidence="9" type="ORF">HMPREF9429_00819</name>
</gene>
<evidence type="ECO:0000256" key="5">
    <source>
        <dbReference type="ARBA" id="ARBA00022989"/>
    </source>
</evidence>
<dbReference type="CDD" id="cd16017">
    <property type="entry name" value="LptA"/>
    <property type="match status" value="1"/>
</dbReference>
<protein>
    <submittedName>
        <fullName evidence="9">Arylsulfatase</fullName>
        <ecNumber evidence="9">3.1.6.-</ecNumber>
    </submittedName>
</protein>
<dbReference type="EMBL" id="AECS01000036">
    <property type="protein sequence ID" value="EFQ04220.1"/>
    <property type="molecule type" value="Genomic_DNA"/>
</dbReference>
<reference evidence="9 10" key="1">
    <citation type="submission" date="2010-08" db="EMBL/GenBank/DDBJ databases">
        <authorList>
            <person name="Weinstock G."/>
            <person name="Sodergren E."/>
            <person name="Clifton S."/>
            <person name="Fulton L."/>
            <person name="Fulton B."/>
            <person name="Courtney L."/>
            <person name="Fronick C."/>
            <person name="Harrison M."/>
            <person name="Strong C."/>
            <person name="Farmer C."/>
            <person name="Delahaunty K."/>
            <person name="Markovic C."/>
            <person name="Hall O."/>
            <person name="Minx P."/>
            <person name="Tomlinson C."/>
            <person name="Mitreva M."/>
            <person name="Hou S."/>
            <person name="Chen J."/>
            <person name="Wollam A."/>
            <person name="Pepin K.H."/>
            <person name="Johnson M."/>
            <person name="Bhonagiri V."/>
            <person name="Zhang X."/>
            <person name="Suruliraj S."/>
            <person name="Warren W."/>
            <person name="Chinwalla A."/>
            <person name="Mardis E.R."/>
            <person name="Wilson R.K."/>
        </authorList>
    </citation>
    <scope>NUCLEOTIDE SEQUENCE [LARGE SCALE GENOMIC DNA]</scope>
    <source>
        <strain evidence="9 10">F0359</strain>
    </source>
</reference>
<dbReference type="STRING" id="706434.HMPREF9429_00819"/>
<dbReference type="PANTHER" id="PTHR30443">
    <property type="entry name" value="INNER MEMBRANE PROTEIN"/>
    <property type="match status" value="1"/>
</dbReference>
<dbReference type="GO" id="GO:0016776">
    <property type="term" value="F:phosphotransferase activity, phosphate group as acceptor"/>
    <property type="evidence" value="ECO:0007669"/>
    <property type="project" value="TreeGrafter"/>
</dbReference>
<proteinExistence type="predicted"/>
<evidence type="ECO:0000313" key="10">
    <source>
        <dbReference type="Proteomes" id="UP000003195"/>
    </source>
</evidence>
<dbReference type="GO" id="GO:0016787">
    <property type="term" value="F:hydrolase activity"/>
    <property type="evidence" value="ECO:0007669"/>
    <property type="project" value="UniProtKB-KW"/>
</dbReference>
<feature type="transmembrane region" description="Helical" evidence="7">
    <location>
        <begin position="142"/>
        <end position="165"/>
    </location>
</feature>
<comment type="caution">
    <text evidence="9">The sequence shown here is derived from an EMBL/GenBank/DDBJ whole genome shotgun (WGS) entry which is preliminary data.</text>
</comment>
<dbReference type="eggNOG" id="COG2194">
    <property type="taxonomic scope" value="Bacteria"/>
</dbReference>
<evidence type="ECO:0000259" key="8">
    <source>
        <dbReference type="Pfam" id="PF00884"/>
    </source>
</evidence>
<evidence type="ECO:0000256" key="3">
    <source>
        <dbReference type="ARBA" id="ARBA00022679"/>
    </source>
</evidence>
<feature type="transmembrane region" description="Helical" evidence="7">
    <location>
        <begin position="54"/>
        <end position="74"/>
    </location>
</feature>
<keyword evidence="3" id="KW-0808">Transferase</keyword>
<dbReference type="InterPro" id="IPR000917">
    <property type="entry name" value="Sulfatase_N"/>
</dbReference>
<dbReference type="Proteomes" id="UP000003195">
    <property type="component" value="Unassembled WGS sequence"/>
</dbReference>
<keyword evidence="4 7" id="KW-0812">Transmembrane</keyword>
<organism evidence="9 10">
    <name type="scientific">Megasphaera micronuciformis F0359</name>
    <dbReference type="NCBI Taxonomy" id="706434"/>
    <lineage>
        <taxon>Bacteria</taxon>
        <taxon>Bacillati</taxon>
        <taxon>Bacillota</taxon>
        <taxon>Negativicutes</taxon>
        <taxon>Veillonellales</taxon>
        <taxon>Veillonellaceae</taxon>
        <taxon>Megasphaera</taxon>
    </lineage>
</organism>
<dbReference type="Gene3D" id="3.40.720.10">
    <property type="entry name" value="Alkaline Phosphatase, subunit A"/>
    <property type="match status" value="1"/>
</dbReference>
<dbReference type="GO" id="GO:0005886">
    <property type="term" value="C:plasma membrane"/>
    <property type="evidence" value="ECO:0007669"/>
    <property type="project" value="UniProtKB-SubCell"/>
</dbReference>
<dbReference type="EC" id="3.1.6.-" evidence="9"/>
<name>E2ZBJ2_9FIRM</name>
<dbReference type="Pfam" id="PF00884">
    <property type="entry name" value="Sulfatase"/>
    <property type="match status" value="1"/>
</dbReference>
<dbReference type="GO" id="GO:0009244">
    <property type="term" value="P:lipopolysaccharide core region biosynthetic process"/>
    <property type="evidence" value="ECO:0007669"/>
    <property type="project" value="TreeGrafter"/>
</dbReference>
<feature type="transmembrane region" description="Helical" evidence="7">
    <location>
        <begin position="196"/>
        <end position="222"/>
    </location>
</feature>